<keyword evidence="2" id="KW-1185">Reference proteome</keyword>
<dbReference type="Proteomes" id="UP000515806">
    <property type="component" value="Chromosome"/>
</dbReference>
<evidence type="ECO:0000313" key="2">
    <source>
        <dbReference type="Proteomes" id="UP000515806"/>
    </source>
</evidence>
<proteinExistence type="predicted"/>
<dbReference type="SUPFAM" id="SSF158446">
    <property type="entry name" value="IVS-encoded protein-like"/>
    <property type="match status" value="1"/>
</dbReference>
<dbReference type="InterPro" id="IPR036583">
    <property type="entry name" value="23S_rRNA_IVS_sf"/>
</dbReference>
<dbReference type="AlphaFoldDB" id="A0A7G9QCT1"/>
<evidence type="ECO:0000313" key="1">
    <source>
        <dbReference type="EMBL" id="QNN41156.1"/>
    </source>
</evidence>
<sequence>MHNFKDLKVWQKSIELAVDVYKASSFLPVDERYDLISQMKRCSVSIPSNIAEGAGRGTNAQFKYFLTISQGSAFELETQVIISNRLGLLEDPLTNDLIEKTTEVQKMIYALEKRLIIK</sequence>
<organism evidence="1 2">
    <name type="scientific">Pedobacter roseus</name>
    <dbReference type="NCBI Taxonomy" id="336820"/>
    <lineage>
        <taxon>Bacteria</taxon>
        <taxon>Pseudomonadati</taxon>
        <taxon>Bacteroidota</taxon>
        <taxon>Sphingobacteriia</taxon>
        <taxon>Sphingobacteriales</taxon>
        <taxon>Sphingobacteriaceae</taxon>
        <taxon>Pedobacter</taxon>
    </lineage>
</organism>
<dbReference type="PANTHER" id="PTHR38471:SF2">
    <property type="entry name" value="FOUR HELIX BUNDLE PROTEIN"/>
    <property type="match status" value="1"/>
</dbReference>
<dbReference type="RefSeq" id="WP_187591796.1">
    <property type="nucleotide sequence ID" value="NZ_CP060723.1"/>
</dbReference>
<gene>
    <name evidence="1" type="ORF">H9L23_18845</name>
</gene>
<protein>
    <submittedName>
        <fullName evidence="1">Four helix bundle protein</fullName>
    </submittedName>
</protein>
<dbReference type="KEGG" id="proe:H9L23_18845"/>
<dbReference type="EMBL" id="CP060723">
    <property type="protein sequence ID" value="QNN41156.1"/>
    <property type="molecule type" value="Genomic_DNA"/>
</dbReference>
<dbReference type="NCBIfam" id="TIGR02436">
    <property type="entry name" value="four helix bundle protein"/>
    <property type="match status" value="1"/>
</dbReference>
<dbReference type="InterPro" id="IPR012657">
    <property type="entry name" value="23S_rRNA-intervening_sequence"/>
</dbReference>
<dbReference type="Pfam" id="PF05635">
    <property type="entry name" value="23S_rRNA_IVP"/>
    <property type="match status" value="1"/>
</dbReference>
<dbReference type="PANTHER" id="PTHR38471">
    <property type="entry name" value="FOUR HELIX BUNDLE PROTEIN"/>
    <property type="match status" value="1"/>
</dbReference>
<dbReference type="CDD" id="cd16377">
    <property type="entry name" value="23S_rRNA_IVP_like"/>
    <property type="match status" value="1"/>
</dbReference>
<name>A0A7G9QCT1_9SPHI</name>
<dbReference type="Gene3D" id="1.20.1440.60">
    <property type="entry name" value="23S rRNA-intervening sequence"/>
    <property type="match status" value="1"/>
</dbReference>
<reference evidence="1 2" key="1">
    <citation type="submission" date="2020-08" db="EMBL/GenBank/DDBJ databases">
        <title>Genome sequence of Pedobacter roseus KACC 11594T.</title>
        <authorList>
            <person name="Hyun D.-W."/>
            <person name="Bae J.-W."/>
        </authorList>
    </citation>
    <scope>NUCLEOTIDE SEQUENCE [LARGE SCALE GENOMIC DNA]</scope>
    <source>
        <strain evidence="1 2">KACC 11594</strain>
    </source>
</reference>
<accession>A0A7G9QCT1</accession>